<organism evidence="3 4">
    <name type="scientific">Pyrus ussuriensis x Pyrus communis</name>
    <dbReference type="NCBI Taxonomy" id="2448454"/>
    <lineage>
        <taxon>Eukaryota</taxon>
        <taxon>Viridiplantae</taxon>
        <taxon>Streptophyta</taxon>
        <taxon>Embryophyta</taxon>
        <taxon>Tracheophyta</taxon>
        <taxon>Spermatophyta</taxon>
        <taxon>Magnoliopsida</taxon>
        <taxon>eudicotyledons</taxon>
        <taxon>Gunneridae</taxon>
        <taxon>Pentapetalae</taxon>
        <taxon>rosids</taxon>
        <taxon>fabids</taxon>
        <taxon>Rosales</taxon>
        <taxon>Rosaceae</taxon>
        <taxon>Amygdaloideae</taxon>
        <taxon>Maleae</taxon>
        <taxon>Pyrus</taxon>
    </lineage>
</organism>
<reference evidence="3 4" key="1">
    <citation type="submission" date="2019-09" db="EMBL/GenBank/DDBJ databases">
        <authorList>
            <person name="Ou C."/>
        </authorList>
    </citation>
    <scope>NUCLEOTIDE SEQUENCE [LARGE SCALE GENOMIC DNA]</scope>
    <source>
        <strain evidence="3">S2</strain>
        <tissue evidence="3">Leaf</tissue>
    </source>
</reference>
<dbReference type="Pfam" id="PF13839">
    <property type="entry name" value="PC-Esterase"/>
    <property type="match status" value="1"/>
</dbReference>
<dbReference type="GO" id="GO:0016740">
    <property type="term" value="F:transferase activity"/>
    <property type="evidence" value="ECO:0007669"/>
    <property type="project" value="InterPro"/>
</dbReference>
<evidence type="ECO:0000256" key="1">
    <source>
        <dbReference type="ARBA" id="ARBA00007727"/>
    </source>
</evidence>
<proteinExistence type="inferred from homology"/>
<dbReference type="InterPro" id="IPR026057">
    <property type="entry name" value="TBL_C"/>
</dbReference>
<feature type="domain" description="Trichome birefringence-like C-terminal" evidence="2">
    <location>
        <begin position="8"/>
        <end position="90"/>
    </location>
</feature>
<dbReference type="AlphaFoldDB" id="A0A5N5FP72"/>
<dbReference type="Proteomes" id="UP000327157">
    <property type="component" value="Unassembled WGS sequence"/>
</dbReference>
<keyword evidence="4" id="KW-1185">Reference proteome</keyword>
<dbReference type="OrthoDB" id="630188at2759"/>
<reference evidence="3 4" key="2">
    <citation type="submission" date="2019-11" db="EMBL/GenBank/DDBJ databases">
        <title>A de novo genome assembly of a pear dwarfing rootstock.</title>
        <authorList>
            <person name="Wang F."/>
            <person name="Wang J."/>
            <person name="Li S."/>
            <person name="Zhang Y."/>
            <person name="Fang M."/>
            <person name="Ma L."/>
            <person name="Zhao Y."/>
            <person name="Jiang S."/>
        </authorList>
    </citation>
    <scope>NUCLEOTIDE SEQUENCE [LARGE SCALE GENOMIC DNA]</scope>
    <source>
        <strain evidence="3">S2</strain>
        <tissue evidence="3">Leaf</tissue>
    </source>
</reference>
<evidence type="ECO:0000259" key="2">
    <source>
        <dbReference type="Pfam" id="PF13839"/>
    </source>
</evidence>
<gene>
    <name evidence="3" type="ORF">D8674_037997</name>
</gene>
<sequence>MLMENGTNGGDWDQSGSCNRLNRLSVEQIEDLFSMKNNGTNMEPRLVNQHLYKSLKGSSFQILSITHMSEFRADAHPSTAGGKKHDDCMHCELRSTIPSHPILFLMLLFEIHIMLHPEEVTVVRTQGKFRPGFGHPSHDNERKW</sequence>
<evidence type="ECO:0000313" key="4">
    <source>
        <dbReference type="Proteomes" id="UP000327157"/>
    </source>
</evidence>
<comment type="caution">
    <text evidence="3">The sequence shown here is derived from an EMBL/GenBank/DDBJ whole genome shotgun (WGS) entry which is preliminary data.</text>
</comment>
<name>A0A5N5FP72_9ROSA</name>
<accession>A0A5N5FP72</accession>
<protein>
    <submittedName>
        <fullName evidence="3">Protein trichome birefringence-like 13</fullName>
    </submittedName>
</protein>
<evidence type="ECO:0000313" key="3">
    <source>
        <dbReference type="EMBL" id="KAB2604677.1"/>
    </source>
</evidence>
<dbReference type="EMBL" id="SMOL01000597">
    <property type="protein sequence ID" value="KAB2604677.1"/>
    <property type="molecule type" value="Genomic_DNA"/>
</dbReference>
<comment type="similarity">
    <text evidence="1">Belongs to the PC-esterase family. TBL subfamily.</text>
</comment>